<reference evidence="4 5" key="1">
    <citation type="journal article" date="2024" name="Nat. Commun.">
        <title>Phylogenomics reveals the evolutionary origins of lichenization in chlorophyte algae.</title>
        <authorList>
            <person name="Puginier C."/>
            <person name="Libourel C."/>
            <person name="Otte J."/>
            <person name="Skaloud P."/>
            <person name="Haon M."/>
            <person name="Grisel S."/>
            <person name="Petersen M."/>
            <person name="Berrin J.G."/>
            <person name="Delaux P.M."/>
            <person name="Dal Grande F."/>
            <person name="Keller J."/>
        </authorList>
    </citation>
    <scope>NUCLEOTIDE SEQUENCE [LARGE SCALE GENOMIC DNA]</scope>
    <source>
        <strain evidence="4 5">SAG 2036</strain>
    </source>
</reference>
<dbReference type="PANTHER" id="PTHR12406:SF7">
    <property type="entry name" value="PATATIN-LIKE PHOSPHOLIPASE DOMAIN-CONTAINING PROTEIN 4"/>
    <property type="match status" value="1"/>
</dbReference>
<comment type="similarity">
    <text evidence="2">Belongs to the patatin family.</text>
</comment>
<dbReference type="GO" id="GO:0004806">
    <property type="term" value="F:triacylglycerol lipase activity"/>
    <property type="evidence" value="ECO:0007669"/>
    <property type="project" value="TreeGrafter"/>
</dbReference>
<dbReference type="EC" id="3.1.1.-" evidence="2"/>
<dbReference type="SUPFAM" id="SSF52151">
    <property type="entry name" value="FabD/lysophospholipase-like"/>
    <property type="match status" value="1"/>
</dbReference>
<accession>A0AAW1PNS0</accession>
<proteinExistence type="inferred from homology"/>
<comment type="function">
    <text evidence="2">Lipolytic acyl hydrolase (LAH).</text>
</comment>
<keyword evidence="5" id="KW-1185">Reference proteome</keyword>
<dbReference type="GO" id="GO:0016020">
    <property type="term" value="C:membrane"/>
    <property type="evidence" value="ECO:0007669"/>
    <property type="project" value="TreeGrafter"/>
</dbReference>
<keyword evidence="2" id="KW-0378">Hydrolase</keyword>
<dbReference type="GO" id="GO:0005737">
    <property type="term" value="C:cytoplasm"/>
    <property type="evidence" value="ECO:0007669"/>
    <property type="project" value="TreeGrafter"/>
</dbReference>
<keyword evidence="1 2" id="KW-0443">Lipid metabolism</keyword>
<name>A0AAW1PNS0_9CHLO</name>
<dbReference type="Pfam" id="PF01734">
    <property type="entry name" value="Patatin"/>
    <property type="match status" value="1"/>
</dbReference>
<comment type="caution">
    <text evidence="4">The sequence shown here is derived from an EMBL/GenBank/DDBJ whole genome shotgun (WGS) entry which is preliminary data.</text>
</comment>
<dbReference type="InterPro" id="IPR033562">
    <property type="entry name" value="PLPL"/>
</dbReference>
<gene>
    <name evidence="4" type="ORF">WJX73_002918</name>
</gene>
<dbReference type="GO" id="GO:0005811">
    <property type="term" value="C:lipid droplet"/>
    <property type="evidence" value="ECO:0007669"/>
    <property type="project" value="TreeGrafter"/>
</dbReference>
<dbReference type="InterPro" id="IPR016035">
    <property type="entry name" value="Acyl_Trfase/lysoPLipase"/>
</dbReference>
<keyword evidence="2" id="KW-0442">Lipid degradation</keyword>
<dbReference type="AlphaFoldDB" id="A0AAW1PNS0"/>
<dbReference type="EMBL" id="JALJOQ010000011">
    <property type="protein sequence ID" value="KAK9811101.1"/>
    <property type="molecule type" value="Genomic_DNA"/>
</dbReference>
<evidence type="ECO:0000313" key="5">
    <source>
        <dbReference type="Proteomes" id="UP001465755"/>
    </source>
</evidence>
<evidence type="ECO:0000259" key="3">
    <source>
        <dbReference type="Pfam" id="PF01734"/>
    </source>
</evidence>
<dbReference type="PROSITE" id="PS51257">
    <property type="entry name" value="PROKAR_LIPOPROTEIN"/>
    <property type="match status" value="1"/>
</dbReference>
<dbReference type="InterPro" id="IPR002641">
    <property type="entry name" value="PNPLA_dom"/>
</dbReference>
<dbReference type="CDD" id="cd07224">
    <property type="entry name" value="Pat_like"/>
    <property type="match status" value="1"/>
</dbReference>
<dbReference type="PANTHER" id="PTHR12406">
    <property type="entry name" value="CALCIUM-INDEPENDENT PHOSPHOLIPASE A2 IPLA2 -RELATED"/>
    <property type="match status" value="1"/>
</dbReference>
<evidence type="ECO:0000313" key="4">
    <source>
        <dbReference type="EMBL" id="KAK9811101.1"/>
    </source>
</evidence>
<organism evidence="4 5">
    <name type="scientific">Symbiochloris irregularis</name>
    <dbReference type="NCBI Taxonomy" id="706552"/>
    <lineage>
        <taxon>Eukaryota</taxon>
        <taxon>Viridiplantae</taxon>
        <taxon>Chlorophyta</taxon>
        <taxon>core chlorophytes</taxon>
        <taxon>Trebouxiophyceae</taxon>
        <taxon>Trebouxiales</taxon>
        <taxon>Trebouxiaceae</taxon>
        <taxon>Symbiochloris</taxon>
    </lineage>
</organism>
<evidence type="ECO:0000256" key="2">
    <source>
        <dbReference type="RuleBase" id="RU361262"/>
    </source>
</evidence>
<dbReference type="GO" id="GO:0055088">
    <property type="term" value="P:lipid homeostasis"/>
    <property type="evidence" value="ECO:0007669"/>
    <property type="project" value="TreeGrafter"/>
</dbReference>
<dbReference type="Proteomes" id="UP001465755">
    <property type="component" value="Unassembled WGS sequence"/>
</dbReference>
<protein>
    <recommendedName>
        <fullName evidence="2">Patatin</fullName>
        <ecNumber evidence="2">3.1.1.-</ecNumber>
    </recommendedName>
</protein>
<comment type="domain">
    <text evidence="2">The nitrogen atoms of the two glycine residues in the GGXR motif define the oxyanion hole, and stabilize the oxyanion that forms during the nucleophilic attack by the catalytic serine during substrate cleavage.</text>
</comment>
<evidence type="ECO:0000256" key="1">
    <source>
        <dbReference type="ARBA" id="ARBA00023098"/>
    </source>
</evidence>
<feature type="domain" description="PNPLA" evidence="3">
    <location>
        <begin position="10"/>
        <end position="141"/>
    </location>
</feature>
<dbReference type="GO" id="GO:0019433">
    <property type="term" value="P:triglyceride catabolic process"/>
    <property type="evidence" value="ECO:0007669"/>
    <property type="project" value="TreeGrafter"/>
</dbReference>
<sequence>MGILKGDTPLAGASAGSLLAACHHCQLETSVVTDACLALADNCRQGGTRGRLGRVLKDCLEELLPEDCHERLRGKAFISVTRAFPVARNELLSEFKNKDDVIEALMTSCHIPLWFDNSLMTRFRGALHYDGGLTNFIPLPPTVPVGIRVCCLPAGQLNTVYPIDITPDSYEDWPYSASEMLSWAFEPADKEVLYELIAKGRKDARAWALQTGAAEAAGGETAVRRAKGDMDRERYPVLKQ</sequence>